<dbReference type="AlphaFoldDB" id="A0A9N9EJ47"/>
<organism evidence="1 2">
    <name type="scientific">Dentiscutata erythropus</name>
    <dbReference type="NCBI Taxonomy" id="1348616"/>
    <lineage>
        <taxon>Eukaryota</taxon>
        <taxon>Fungi</taxon>
        <taxon>Fungi incertae sedis</taxon>
        <taxon>Mucoromycota</taxon>
        <taxon>Glomeromycotina</taxon>
        <taxon>Glomeromycetes</taxon>
        <taxon>Diversisporales</taxon>
        <taxon>Gigasporaceae</taxon>
        <taxon>Dentiscutata</taxon>
    </lineage>
</organism>
<dbReference type="OrthoDB" id="2386323at2759"/>
<gene>
    <name evidence="1" type="ORF">DERYTH_LOCUS11795</name>
</gene>
<sequence>MKQLVLLHIVYQYERNYNISQERYCHIQGFLCLKKKTKFGHYKPSTDEKKNKINGIKGFLKIDKIHFEPVGSEPDSIRYCKKTYNKCSIHNRKEVEHDVECFSEYEFIRNTISTSNKKRNVVLNIYWLDMMKIRGPYEYSIQENKRIRNKTEKNQSQEQLLKDAQECMNDILSYVIKYNKHNSKEKFDMLQHSSHIPFNEFFICKCGLDKTNWQKEVYQREFQPHLWHYDKRHQRSSCPFRRRCDYFKLLQSVNKSLSKNERLINMNKKGSLMKIKKIFRNIKLDYDIYLWVKNLNDTTSTIYKQENELLQNFKKSIFKRAKKKKINMFKIKPIVESRLIVLN</sequence>
<keyword evidence="2" id="KW-1185">Reference proteome</keyword>
<name>A0A9N9EJ47_9GLOM</name>
<reference evidence="1" key="1">
    <citation type="submission" date="2021-06" db="EMBL/GenBank/DDBJ databases">
        <authorList>
            <person name="Kallberg Y."/>
            <person name="Tangrot J."/>
            <person name="Rosling A."/>
        </authorList>
    </citation>
    <scope>NUCLEOTIDE SEQUENCE</scope>
    <source>
        <strain evidence="1">MA453B</strain>
    </source>
</reference>
<comment type="caution">
    <text evidence="1">The sequence shown here is derived from an EMBL/GenBank/DDBJ whole genome shotgun (WGS) entry which is preliminary data.</text>
</comment>
<dbReference type="Proteomes" id="UP000789405">
    <property type="component" value="Unassembled WGS sequence"/>
</dbReference>
<evidence type="ECO:0000313" key="2">
    <source>
        <dbReference type="Proteomes" id="UP000789405"/>
    </source>
</evidence>
<evidence type="ECO:0000313" key="1">
    <source>
        <dbReference type="EMBL" id="CAG8680831.1"/>
    </source>
</evidence>
<protein>
    <submittedName>
        <fullName evidence="1">22745_t:CDS:1</fullName>
    </submittedName>
</protein>
<dbReference type="EMBL" id="CAJVPY010007460">
    <property type="protein sequence ID" value="CAG8680831.1"/>
    <property type="molecule type" value="Genomic_DNA"/>
</dbReference>
<proteinExistence type="predicted"/>
<accession>A0A9N9EJ47</accession>